<dbReference type="InterPro" id="IPR013216">
    <property type="entry name" value="Methyltransf_11"/>
</dbReference>
<gene>
    <name evidence="2" type="ORF">ROR02_15610</name>
</gene>
<evidence type="ECO:0000313" key="2">
    <source>
        <dbReference type="EMBL" id="GEO81430.1"/>
    </source>
</evidence>
<dbReference type="PANTHER" id="PTHR42912">
    <property type="entry name" value="METHYLTRANSFERASE"/>
    <property type="match status" value="1"/>
</dbReference>
<keyword evidence="3" id="KW-1185">Reference proteome</keyword>
<dbReference type="CDD" id="cd00090">
    <property type="entry name" value="HTH_ARSR"/>
    <property type="match status" value="1"/>
</dbReference>
<dbReference type="SMART" id="SM00418">
    <property type="entry name" value="HTH_ARSR"/>
    <property type="match status" value="1"/>
</dbReference>
<dbReference type="RefSeq" id="WP_307725143.1">
    <property type="nucleotide sequence ID" value="NZ_BJZO01000036.1"/>
</dbReference>
<dbReference type="GO" id="GO:0008757">
    <property type="term" value="F:S-adenosylmethionine-dependent methyltransferase activity"/>
    <property type="evidence" value="ECO:0007669"/>
    <property type="project" value="InterPro"/>
</dbReference>
<protein>
    <submittedName>
        <fullName evidence="2">ArsR family transcriptional regulator</fullName>
    </submittedName>
</protein>
<feature type="domain" description="HTH arsR-type" evidence="1">
    <location>
        <begin position="1"/>
        <end position="92"/>
    </location>
</feature>
<dbReference type="Gene3D" id="3.40.50.150">
    <property type="entry name" value="Vaccinia Virus protein VP39"/>
    <property type="match status" value="1"/>
</dbReference>
<evidence type="ECO:0000259" key="1">
    <source>
        <dbReference type="PROSITE" id="PS50987"/>
    </source>
</evidence>
<accession>A0A512H7R4</accession>
<comment type="caution">
    <text evidence="2">The sequence shown here is derived from an EMBL/GenBank/DDBJ whole genome shotgun (WGS) entry which is preliminary data.</text>
</comment>
<dbReference type="GO" id="GO:0003700">
    <property type="term" value="F:DNA-binding transcription factor activity"/>
    <property type="evidence" value="ECO:0007669"/>
    <property type="project" value="InterPro"/>
</dbReference>
<organism evidence="2 3">
    <name type="scientific">Pararhodospirillum oryzae</name>
    <dbReference type="NCBI Taxonomy" id="478448"/>
    <lineage>
        <taxon>Bacteria</taxon>
        <taxon>Pseudomonadati</taxon>
        <taxon>Pseudomonadota</taxon>
        <taxon>Alphaproteobacteria</taxon>
        <taxon>Rhodospirillales</taxon>
        <taxon>Rhodospirillaceae</taxon>
        <taxon>Pararhodospirillum</taxon>
    </lineage>
</organism>
<dbReference type="Proteomes" id="UP000321567">
    <property type="component" value="Unassembled WGS sequence"/>
</dbReference>
<evidence type="ECO:0000313" key="3">
    <source>
        <dbReference type="Proteomes" id="UP000321567"/>
    </source>
</evidence>
<dbReference type="SUPFAM" id="SSF53335">
    <property type="entry name" value="S-adenosyl-L-methionine-dependent methyltransferases"/>
    <property type="match status" value="1"/>
</dbReference>
<sequence>MGVEAVLIGLRAAAEATRLRLLALCAQGDLSVSDLVRILGLSQPRVSRHLKVMCEAGLLDRLPEGTWVFYRLAPAGPGAQVARAIVGLVAGEAGATDETAGLLAVDRARLEALRAERADAAAAYFRSNAPQWDELRRLSGAEEPVENAIAQRLAGRPIRDLLDIGTGTGRLLERLAPLARHATGIDQSREMLSLARANLDKARIRHAQVRQGDMYALPWPSASFDAISVHQVLHFAEHPGAVIAEAARVLRPGGRLIVADLAPHEREDLRERHNHRRLGFASADIKAWCAQAGLIWREDLTLPGPELNVCVWVADRPETGPERE</sequence>
<dbReference type="Pfam" id="PF01022">
    <property type="entry name" value="HTH_5"/>
    <property type="match status" value="1"/>
</dbReference>
<dbReference type="InterPro" id="IPR001845">
    <property type="entry name" value="HTH_ArsR_DNA-bd_dom"/>
</dbReference>
<dbReference type="InterPro" id="IPR036390">
    <property type="entry name" value="WH_DNA-bd_sf"/>
</dbReference>
<dbReference type="Gene3D" id="1.10.10.10">
    <property type="entry name" value="Winged helix-like DNA-binding domain superfamily/Winged helix DNA-binding domain"/>
    <property type="match status" value="1"/>
</dbReference>
<dbReference type="PANTHER" id="PTHR42912:SF93">
    <property type="entry name" value="N6-ADENOSINE-METHYLTRANSFERASE TMT1A"/>
    <property type="match status" value="1"/>
</dbReference>
<dbReference type="PRINTS" id="PR00778">
    <property type="entry name" value="HTHARSR"/>
</dbReference>
<dbReference type="InterPro" id="IPR036388">
    <property type="entry name" value="WH-like_DNA-bd_sf"/>
</dbReference>
<dbReference type="EMBL" id="BJZO01000036">
    <property type="protein sequence ID" value="GEO81430.1"/>
    <property type="molecule type" value="Genomic_DNA"/>
</dbReference>
<dbReference type="PROSITE" id="PS50987">
    <property type="entry name" value="HTH_ARSR_2"/>
    <property type="match status" value="1"/>
</dbReference>
<dbReference type="CDD" id="cd02440">
    <property type="entry name" value="AdoMet_MTases"/>
    <property type="match status" value="1"/>
</dbReference>
<dbReference type="InterPro" id="IPR029063">
    <property type="entry name" value="SAM-dependent_MTases_sf"/>
</dbReference>
<dbReference type="SUPFAM" id="SSF46785">
    <property type="entry name" value="Winged helix' DNA-binding domain"/>
    <property type="match status" value="1"/>
</dbReference>
<dbReference type="Pfam" id="PF08241">
    <property type="entry name" value="Methyltransf_11"/>
    <property type="match status" value="1"/>
</dbReference>
<dbReference type="AlphaFoldDB" id="A0A512H7R4"/>
<dbReference type="NCBIfam" id="NF033788">
    <property type="entry name" value="HTH_metalloreg"/>
    <property type="match status" value="1"/>
</dbReference>
<dbReference type="InterPro" id="IPR011991">
    <property type="entry name" value="ArsR-like_HTH"/>
</dbReference>
<reference evidence="2 3" key="1">
    <citation type="submission" date="2019-07" db="EMBL/GenBank/DDBJ databases">
        <title>Whole genome shotgun sequence of Rhodospirillum oryzae NBRC 107573.</title>
        <authorList>
            <person name="Hosoyama A."/>
            <person name="Uohara A."/>
            <person name="Ohji S."/>
            <person name="Ichikawa N."/>
        </authorList>
    </citation>
    <scope>NUCLEOTIDE SEQUENCE [LARGE SCALE GENOMIC DNA]</scope>
    <source>
        <strain evidence="2 3">NBRC 107573</strain>
    </source>
</reference>
<dbReference type="InterPro" id="IPR050508">
    <property type="entry name" value="Methyltransf_Superfamily"/>
</dbReference>
<name>A0A512H7R4_9PROT</name>
<proteinExistence type="predicted"/>